<evidence type="ECO:0000256" key="6">
    <source>
        <dbReference type="ARBA" id="ARBA00044768"/>
    </source>
</evidence>
<comment type="caution">
    <text evidence="9">The sequence shown here is derived from an EMBL/GenBank/DDBJ whole genome shotgun (WGS) entry which is preliminary data.</text>
</comment>
<dbReference type="PANTHER" id="PTHR31399">
    <property type="entry name" value="DNA-DIRECTED PRIMASE / POLYMERASE PROTEIN"/>
    <property type="match status" value="1"/>
</dbReference>
<evidence type="ECO:0000313" key="9">
    <source>
        <dbReference type="EMBL" id="KAJ8319403.1"/>
    </source>
</evidence>
<organism evidence="9 10">
    <name type="scientific">Tegillarca granosa</name>
    <name type="common">Malaysian cockle</name>
    <name type="synonym">Anadara granosa</name>
    <dbReference type="NCBI Taxonomy" id="220873"/>
    <lineage>
        <taxon>Eukaryota</taxon>
        <taxon>Metazoa</taxon>
        <taxon>Spiralia</taxon>
        <taxon>Lophotrochozoa</taxon>
        <taxon>Mollusca</taxon>
        <taxon>Bivalvia</taxon>
        <taxon>Autobranchia</taxon>
        <taxon>Pteriomorphia</taxon>
        <taxon>Arcoida</taxon>
        <taxon>Arcoidea</taxon>
        <taxon>Arcidae</taxon>
        <taxon>Tegillarca</taxon>
    </lineage>
</organism>
<keyword evidence="3" id="KW-0808">Transferase</keyword>
<evidence type="ECO:0000256" key="3">
    <source>
        <dbReference type="ARBA" id="ARBA00022932"/>
    </source>
</evidence>
<evidence type="ECO:0000256" key="8">
    <source>
        <dbReference type="SAM" id="MobiDB-lite"/>
    </source>
</evidence>
<sequence>MTNMATSNGMGTGSFYGSNQKRKRKSIENMVNERIKKIKKEKIPDSFKSSITGPSTYWKTFFRQQDAFTYAKMIQSDQKLDSECSLLPVMKTFGTITSTVCKLYFDLEYNKEKNPIKYGSKLVDTFIKYVCVWLKNQFNIQCDRSNFVQYIISKLLQHLKPQSSVEDTHTNMDGNNDKQSKEDINLCQKVFNEFDQGELSDLQNTSGRFQRQRSDEDVNTELVKKNGNSGLIVNMKKGVYYQKCYDPECRVLNFKSEEHPLPRQLLPSYFFDGCDDFDFEDDDEDDAEMFNAAVEAEKSFEDQENKKNLDDQACSNVTCNKAESEIT</sequence>
<feature type="compositionally biased region" description="Polar residues" evidence="8">
    <location>
        <begin position="1"/>
        <end position="19"/>
    </location>
</feature>
<evidence type="ECO:0000256" key="5">
    <source>
        <dbReference type="ARBA" id="ARBA00044677"/>
    </source>
</evidence>
<dbReference type="Proteomes" id="UP001217089">
    <property type="component" value="Unassembled WGS sequence"/>
</dbReference>
<protein>
    <recommendedName>
        <fullName evidence="4">DNA-directed primase/polymerase protein</fullName>
        <ecNumber evidence="6">2.7.7.102</ecNumber>
        <ecNumber evidence="2">2.7.7.7</ecNumber>
    </recommendedName>
</protein>
<gene>
    <name evidence="9" type="ORF">KUTeg_004494</name>
</gene>
<keyword evidence="3" id="KW-0548">Nucleotidyltransferase</keyword>
<name>A0ABQ9FQ75_TEGGR</name>
<reference evidence="9 10" key="1">
    <citation type="submission" date="2022-12" db="EMBL/GenBank/DDBJ databases">
        <title>Chromosome-level genome of Tegillarca granosa.</title>
        <authorList>
            <person name="Kim J."/>
        </authorList>
    </citation>
    <scope>NUCLEOTIDE SEQUENCE [LARGE SCALE GENOMIC DNA]</scope>
    <source>
        <strain evidence="9">Teg-2019</strain>
        <tissue evidence="9">Adductor muscle</tissue>
    </source>
</reference>
<proteinExistence type="inferred from homology"/>
<dbReference type="EC" id="2.7.7.7" evidence="2"/>
<evidence type="ECO:0000256" key="1">
    <source>
        <dbReference type="ARBA" id="ARBA00009762"/>
    </source>
</evidence>
<comment type="catalytic activity">
    <reaction evidence="5">
        <text>ssDNA + n NTP = ssDNA/pppN(pN)n-1 hybrid + (n-1) diphosphate.</text>
        <dbReference type="EC" id="2.7.7.102"/>
    </reaction>
</comment>
<evidence type="ECO:0000256" key="4">
    <source>
        <dbReference type="ARBA" id="ARBA00026139"/>
    </source>
</evidence>
<keyword evidence="3" id="KW-0239">DNA-directed DNA polymerase</keyword>
<dbReference type="InterPro" id="IPR044917">
    <property type="entry name" value="PRIMPOL"/>
</dbReference>
<feature type="region of interest" description="Disordered" evidence="8">
    <location>
        <begin position="1"/>
        <end position="24"/>
    </location>
</feature>
<dbReference type="EC" id="2.7.7.102" evidence="6"/>
<accession>A0ABQ9FQ75</accession>
<evidence type="ECO:0000313" key="10">
    <source>
        <dbReference type="Proteomes" id="UP001217089"/>
    </source>
</evidence>
<keyword evidence="10" id="KW-1185">Reference proteome</keyword>
<comment type="similarity">
    <text evidence="1">Belongs to the eukaryotic-type primase small subunit family.</text>
</comment>
<dbReference type="EMBL" id="JARBDR010000214">
    <property type="protein sequence ID" value="KAJ8319403.1"/>
    <property type="molecule type" value="Genomic_DNA"/>
</dbReference>
<evidence type="ECO:0000256" key="7">
    <source>
        <dbReference type="ARBA" id="ARBA00047303"/>
    </source>
</evidence>
<dbReference type="PANTHER" id="PTHR31399:SF0">
    <property type="entry name" value="DNA-DIRECTED PRIMASE_POLYMERASE PROTEIN"/>
    <property type="match status" value="1"/>
</dbReference>
<comment type="catalytic activity">
    <reaction evidence="7">
        <text>DNA(n) + a 2'-deoxyribonucleoside 5'-triphosphate = DNA(n+1) + diphosphate</text>
        <dbReference type="Rhea" id="RHEA:22508"/>
        <dbReference type="Rhea" id="RHEA-COMP:17339"/>
        <dbReference type="Rhea" id="RHEA-COMP:17340"/>
        <dbReference type="ChEBI" id="CHEBI:33019"/>
        <dbReference type="ChEBI" id="CHEBI:61560"/>
        <dbReference type="ChEBI" id="CHEBI:173112"/>
        <dbReference type="EC" id="2.7.7.7"/>
    </reaction>
    <physiologicalReaction direction="left-to-right" evidence="7">
        <dbReference type="Rhea" id="RHEA:22509"/>
    </physiologicalReaction>
</comment>
<evidence type="ECO:0000256" key="2">
    <source>
        <dbReference type="ARBA" id="ARBA00012417"/>
    </source>
</evidence>